<evidence type="ECO:0000313" key="11">
    <source>
        <dbReference type="EMBL" id="KAI8577761.1"/>
    </source>
</evidence>
<keyword evidence="12" id="KW-1185">Reference proteome</keyword>
<evidence type="ECO:0000256" key="4">
    <source>
        <dbReference type="ARBA" id="ARBA00022705"/>
    </source>
</evidence>
<keyword evidence="3" id="KW-0132">Cell division</keyword>
<sequence>MLLSKRNRNDNTSGRQTKRHSPSPGGTDENQPTSSNENDENASAFKTPENQRIKSFQQGSLTPVRSLAKSLEAAAVTSPGSAKKSTSTKLMDKSVLAKQSDTSVDNLLQDAKALFRRTAVPTRLVGRSQEKEVIIEFLEKHVLKNTSGCLYISGSPGTGKSAMLREIMADMEPKYEDITTHTVKVCSINCMSIKEPKAIYSKLVSELKGPRTPVESDVIKQAEKLLNGKTKAMHVVILDEIDHLLTKEQDVLYKIFEWASIPTSRLVLIGIANALDLTDRLLPRLRAKNCEPQLVNFNPYKVEEISAIIKDRLSSLGKDKETPVIMQPQAIELCARKVAAATGDLRKALDVCRQAIEMAEIEAKKKSMANKPAALGEHKSNQQTGISTPTNTAPKVTIAHVVKVMNVVFGSPTVQKIRQCNLQQKVALGVLVVMRSTPSKQKDQMSLGRFQEQYSALCSASDFITPVSRTELNDLVSMLETSGLLTLAKAKEERQRKINLSVQDAEVLQVIREIAVLQSWIDDALKKAEGKKLLKNNTK</sequence>
<dbReference type="Pfam" id="PF09079">
    <property type="entry name" value="WHD_Cdc6"/>
    <property type="match status" value="1"/>
</dbReference>
<accession>A0AAD5E5I8</accession>
<dbReference type="Pfam" id="PF00004">
    <property type="entry name" value="AAA"/>
    <property type="match status" value="1"/>
</dbReference>
<dbReference type="GO" id="GO:0051301">
    <property type="term" value="P:cell division"/>
    <property type="evidence" value="ECO:0007669"/>
    <property type="project" value="UniProtKB-UniRule"/>
</dbReference>
<reference evidence="11" key="2">
    <citation type="journal article" date="2022" name="Proc. Natl. Acad. Sci. U.S.A.">
        <title>Diploid-dominant life cycles characterize the early evolution of Fungi.</title>
        <authorList>
            <person name="Amses K.R."/>
            <person name="Simmons D.R."/>
            <person name="Longcore J.E."/>
            <person name="Mondo S.J."/>
            <person name="Seto K."/>
            <person name="Jeronimo G.H."/>
            <person name="Bonds A.E."/>
            <person name="Quandt C.A."/>
            <person name="Davis W.J."/>
            <person name="Chang Y."/>
            <person name="Federici B.A."/>
            <person name="Kuo A."/>
            <person name="LaButti K."/>
            <person name="Pangilinan J."/>
            <person name="Andreopoulos W."/>
            <person name="Tritt A."/>
            <person name="Riley R."/>
            <person name="Hundley H."/>
            <person name="Johnson J."/>
            <person name="Lipzen A."/>
            <person name="Barry K."/>
            <person name="Lang B.F."/>
            <person name="Cuomo C.A."/>
            <person name="Buchler N.E."/>
            <person name="Grigoriev I.V."/>
            <person name="Spatafora J.W."/>
            <person name="Stajich J.E."/>
            <person name="James T.Y."/>
        </authorList>
    </citation>
    <scope>NUCLEOTIDE SEQUENCE</scope>
    <source>
        <strain evidence="11">AG</strain>
    </source>
</reference>
<evidence type="ECO:0000313" key="12">
    <source>
        <dbReference type="Proteomes" id="UP001206595"/>
    </source>
</evidence>
<dbReference type="Gene3D" id="1.10.8.60">
    <property type="match status" value="1"/>
</dbReference>
<dbReference type="PANTHER" id="PTHR10763">
    <property type="entry name" value="CELL DIVISION CONTROL PROTEIN 6-RELATED"/>
    <property type="match status" value="1"/>
</dbReference>
<dbReference type="InterPro" id="IPR050311">
    <property type="entry name" value="ORC1/CDC6"/>
</dbReference>
<keyword evidence="5" id="KW-0539">Nucleus</keyword>
<evidence type="ECO:0000256" key="6">
    <source>
        <dbReference type="ARBA" id="ARBA00023306"/>
    </source>
</evidence>
<reference evidence="11" key="1">
    <citation type="submission" date="2021-06" db="EMBL/GenBank/DDBJ databases">
        <authorList>
            <consortium name="DOE Joint Genome Institute"/>
            <person name="Mondo S.J."/>
            <person name="Amses K.R."/>
            <person name="Simmons D.R."/>
            <person name="Longcore J.E."/>
            <person name="Seto K."/>
            <person name="Alves G.H."/>
            <person name="Bonds A.E."/>
            <person name="Quandt C.A."/>
            <person name="Davis W.J."/>
            <person name="Chang Y."/>
            <person name="Letcher P.M."/>
            <person name="Powell M.J."/>
            <person name="Kuo A."/>
            <person name="Labutti K."/>
            <person name="Pangilinan J."/>
            <person name="Andreopoulos W."/>
            <person name="Tritt A."/>
            <person name="Riley R."/>
            <person name="Hundley H."/>
            <person name="Johnson J."/>
            <person name="Lipzen A."/>
            <person name="Barry K."/>
            <person name="Berbee M.L."/>
            <person name="Buchler N.E."/>
            <person name="Grigoriev I.V."/>
            <person name="Spatafora J.W."/>
            <person name="Stajich J.E."/>
            <person name="James T.Y."/>
        </authorList>
    </citation>
    <scope>NUCLEOTIDE SEQUENCE</scope>
    <source>
        <strain evidence="11">AG</strain>
    </source>
</reference>
<dbReference type="PANTHER" id="PTHR10763:SF26">
    <property type="entry name" value="CELL DIVISION CONTROL PROTEIN 6 HOMOLOG"/>
    <property type="match status" value="1"/>
</dbReference>
<comment type="similarity">
    <text evidence="2 7">Belongs to the CDC6/cdc18 family.</text>
</comment>
<evidence type="ECO:0000256" key="1">
    <source>
        <dbReference type="ARBA" id="ARBA00004123"/>
    </source>
</evidence>
<dbReference type="GO" id="GO:0005524">
    <property type="term" value="F:ATP binding"/>
    <property type="evidence" value="ECO:0007669"/>
    <property type="project" value="InterPro"/>
</dbReference>
<comment type="caution">
    <text evidence="11">The sequence shown here is derived from an EMBL/GenBank/DDBJ whole genome shotgun (WGS) entry which is preliminary data.</text>
</comment>
<dbReference type="GO" id="GO:0003688">
    <property type="term" value="F:DNA replication origin binding"/>
    <property type="evidence" value="ECO:0007669"/>
    <property type="project" value="TreeGrafter"/>
</dbReference>
<dbReference type="InterPro" id="IPR036388">
    <property type="entry name" value="WH-like_DNA-bd_sf"/>
</dbReference>
<proteinExistence type="inferred from homology"/>
<dbReference type="SMART" id="SM00382">
    <property type="entry name" value="AAA"/>
    <property type="match status" value="1"/>
</dbReference>
<evidence type="ECO:0000259" key="9">
    <source>
        <dbReference type="SMART" id="SM00382"/>
    </source>
</evidence>
<dbReference type="InterPro" id="IPR016314">
    <property type="entry name" value="Cdc6/18"/>
</dbReference>
<feature type="domain" description="AAA+ ATPase" evidence="9">
    <location>
        <begin position="146"/>
        <end position="291"/>
    </location>
</feature>
<dbReference type="InterPro" id="IPR003593">
    <property type="entry name" value="AAA+_ATPase"/>
</dbReference>
<evidence type="ECO:0000256" key="8">
    <source>
        <dbReference type="SAM" id="MobiDB-lite"/>
    </source>
</evidence>
<dbReference type="InterPro" id="IPR003959">
    <property type="entry name" value="ATPase_AAA_core"/>
</dbReference>
<dbReference type="GeneID" id="75915953"/>
<evidence type="ECO:0000256" key="2">
    <source>
        <dbReference type="ARBA" id="ARBA00006184"/>
    </source>
</evidence>
<dbReference type="SUPFAM" id="SSF52540">
    <property type="entry name" value="P-loop containing nucleoside triphosphate hydrolases"/>
    <property type="match status" value="1"/>
</dbReference>
<evidence type="ECO:0000256" key="5">
    <source>
        <dbReference type="ARBA" id="ARBA00023242"/>
    </source>
</evidence>
<dbReference type="InterPro" id="IPR036390">
    <property type="entry name" value="WH_DNA-bd_sf"/>
</dbReference>
<evidence type="ECO:0000256" key="3">
    <source>
        <dbReference type="ARBA" id="ARBA00022618"/>
    </source>
</evidence>
<dbReference type="RefSeq" id="XP_051442765.1">
    <property type="nucleotide sequence ID" value="XM_051590610.1"/>
</dbReference>
<dbReference type="AlphaFoldDB" id="A0AAD5E5I8"/>
<comment type="subcellular location">
    <subcellularLocation>
        <location evidence="1">Nucleus</location>
    </subcellularLocation>
</comment>
<gene>
    <name evidence="11" type="ORF">K450DRAFT_250699</name>
</gene>
<evidence type="ECO:0000259" key="10">
    <source>
        <dbReference type="SMART" id="SM01074"/>
    </source>
</evidence>
<organism evidence="11 12">
    <name type="scientific">Umbelopsis ramanniana AG</name>
    <dbReference type="NCBI Taxonomy" id="1314678"/>
    <lineage>
        <taxon>Eukaryota</taxon>
        <taxon>Fungi</taxon>
        <taxon>Fungi incertae sedis</taxon>
        <taxon>Mucoromycota</taxon>
        <taxon>Mucoromycotina</taxon>
        <taxon>Umbelopsidomycetes</taxon>
        <taxon>Umbelopsidales</taxon>
        <taxon>Umbelopsidaceae</taxon>
        <taxon>Umbelopsis</taxon>
    </lineage>
</organism>
<dbReference type="SUPFAM" id="SSF46785">
    <property type="entry name" value="Winged helix' DNA-binding domain"/>
    <property type="match status" value="1"/>
</dbReference>
<dbReference type="CDD" id="cd00009">
    <property type="entry name" value="AAA"/>
    <property type="match status" value="1"/>
</dbReference>
<dbReference type="InterPro" id="IPR027417">
    <property type="entry name" value="P-loop_NTPase"/>
</dbReference>
<evidence type="ECO:0000256" key="7">
    <source>
        <dbReference type="PIRNR" id="PIRNR001767"/>
    </source>
</evidence>
<dbReference type="GO" id="GO:0005634">
    <property type="term" value="C:nucleus"/>
    <property type="evidence" value="ECO:0007669"/>
    <property type="project" value="UniProtKB-SubCell"/>
</dbReference>
<keyword evidence="6" id="KW-0131">Cell cycle</keyword>
<name>A0AAD5E5I8_UMBRA</name>
<keyword evidence="4" id="KW-0235">DNA replication</keyword>
<dbReference type="GO" id="GO:0006270">
    <property type="term" value="P:DNA replication initiation"/>
    <property type="evidence" value="ECO:0007669"/>
    <property type="project" value="UniProtKB-UniRule"/>
</dbReference>
<feature type="domain" description="Cdc6 C-terminal" evidence="10">
    <location>
        <begin position="430"/>
        <end position="511"/>
    </location>
</feature>
<dbReference type="GO" id="GO:0016887">
    <property type="term" value="F:ATP hydrolysis activity"/>
    <property type="evidence" value="ECO:0007669"/>
    <property type="project" value="InterPro"/>
</dbReference>
<dbReference type="Gene3D" id="3.40.50.300">
    <property type="entry name" value="P-loop containing nucleotide triphosphate hydrolases"/>
    <property type="match status" value="1"/>
</dbReference>
<protein>
    <recommendedName>
        <fullName evidence="7">Cell division control protein</fullName>
    </recommendedName>
</protein>
<dbReference type="GO" id="GO:0033314">
    <property type="term" value="P:mitotic DNA replication checkpoint signaling"/>
    <property type="evidence" value="ECO:0007669"/>
    <property type="project" value="TreeGrafter"/>
</dbReference>
<dbReference type="InterPro" id="IPR054425">
    <property type="entry name" value="Cdc6_ORC1-like_ATPase_lid"/>
</dbReference>
<dbReference type="InterPro" id="IPR015163">
    <property type="entry name" value="Cdc6_C"/>
</dbReference>
<dbReference type="Proteomes" id="UP001206595">
    <property type="component" value="Unassembled WGS sequence"/>
</dbReference>
<dbReference type="Gene3D" id="1.10.10.10">
    <property type="entry name" value="Winged helix-like DNA-binding domain superfamily/Winged helix DNA-binding domain"/>
    <property type="match status" value="1"/>
</dbReference>
<dbReference type="PIRSF" id="PIRSF001767">
    <property type="entry name" value="Cdc6"/>
    <property type="match status" value="1"/>
</dbReference>
<dbReference type="SMART" id="SM01074">
    <property type="entry name" value="Cdc6_C"/>
    <property type="match status" value="1"/>
</dbReference>
<dbReference type="Pfam" id="PF22606">
    <property type="entry name" value="Cdc6-ORC-like_ATPase_lid"/>
    <property type="match status" value="1"/>
</dbReference>
<dbReference type="FunFam" id="3.40.50.300:FF:000547">
    <property type="entry name" value="Cell division control protein"/>
    <property type="match status" value="1"/>
</dbReference>
<dbReference type="EMBL" id="MU620937">
    <property type="protein sequence ID" value="KAI8577761.1"/>
    <property type="molecule type" value="Genomic_DNA"/>
</dbReference>
<feature type="region of interest" description="Disordered" evidence="8">
    <location>
        <begin position="1"/>
        <end position="52"/>
    </location>
</feature>